<accession>A0A951UNZ6</accession>
<evidence type="ECO:0000313" key="2">
    <source>
        <dbReference type="Proteomes" id="UP000757435"/>
    </source>
</evidence>
<comment type="caution">
    <text evidence="1">The sequence shown here is derived from an EMBL/GenBank/DDBJ whole genome shotgun (WGS) entry which is preliminary data.</text>
</comment>
<name>A0A951UNZ6_9CYAN</name>
<dbReference type="EMBL" id="JAHHHD010000028">
    <property type="protein sequence ID" value="MBW4660997.1"/>
    <property type="molecule type" value="Genomic_DNA"/>
</dbReference>
<evidence type="ECO:0000313" key="1">
    <source>
        <dbReference type="EMBL" id="MBW4660997.1"/>
    </source>
</evidence>
<reference evidence="1" key="2">
    <citation type="journal article" date="2022" name="Microbiol. Resour. Announc.">
        <title>Metagenome Sequencing to Explore Phylogenomics of Terrestrial Cyanobacteria.</title>
        <authorList>
            <person name="Ward R.D."/>
            <person name="Stajich J.E."/>
            <person name="Johansen J.R."/>
            <person name="Huntemann M."/>
            <person name="Clum A."/>
            <person name="Foster B."/>
            <person name="Foster B."/>
            <person name="Roux S."/>
            <person name="Palaniappan K."/>
            <person name="Varghese N."/>
            <person name="Mukherjee S."/>
            <person name="Reddy T.B.K."/>
            <person name="Daum C."/>
            <person name="Copeland A."/>
            <person name="Chen I.A."/>
            <person name="Ivanova N.N."/>
            <person name="Kyrpides N.C."/>
            <person name="Shapiro N."/>
            <person name="Eloe-Fadrosh E.A."/>
            <person name="Pietrasiak N."/>
        </authorList>
    </citation>
    <scope>NUCLEOTIDE SEQUENCE</scope>
    <source>
        <strain evidence="1">UHER 2000/2452</strain>
    </source>
</reference>
<reference evidence="1" key="1">
    <citation type="submission" date="2021-05" db="EMBL/GenBank/DDBJ databases">
        <authorList>
            <person name="Pietrasiak N."/>
            <person name="Ward R."/>
            <person name="Stajich J.E."/>
            <person name="Kurbessoian T."/>
        </authorList>
    </citation>
    <scope>NUCLEOTIDE SEQUENCE</scope>
    <source>
        <strain evidence="1">UHER 2000/2452</strain>
    </source>
</reference>
<gene>
    <name evidence="1" type="ORF">KME15_20160</name>
</gene>
<dbReference type="AlphaFoldDB" id="A0A951UNZ6"/>
<proteinExistence type="predicted"/>
<protein>
    <submittedName>
        <fullName evidence="1">Uncharacterized protein</fullName>
    </submittedName>
</protein>
<dbReference type="Proteomes" id="UP000757435">
    <property type="component" value="Unassembled WGS sequence"/>
</dbReference>
<sequence length="75" mass="8627">MRYFTQAEADEIAVLAAKAQGIADQISGTLRKLKQCSPDSQQWNEIDQRYHLLRAEYFEVSDAIHAIKERVESED</sequence>
<organism evidence="1 2">
    <name type="scientific">Drouetiella hepatica Uher 2000/2452</name>
    <dbReference type="NCBI Taxonomy" id="904376"/>
    <lineage>
        <taxon>Bacteria</taxon>
        <taxon>Bacillati</taxon>
        <taxon>Cyanobacteriota</taxon>
        <taxon>Cyanophyceae</taxon>
        <taxon>Oculatellales</taxon>
        <taxon>Oculatellaceae</taxon>
        <taxon>Drouetiella</taxon>
    </lineage>
</organism>